<feature type="transmembrane region" description="Helical" evidence="8">
    <location>
        <begin position="307"/>
        <end position="324"/>
    </location>
</feature>
<feature type="transmembrane region" description="Helical" evidence="8">
    <location>
        <begin position="12"/>
        <end position="28"/>
    </location>
</feature>
<keyword evidence="4" id="KW-0309">Germination</keyword>
<reference evidence="9 10" key="1">
    <citation type="submission" date="2024-09" db="EMBL/GenBank/DDBJ databases">
        <authorList>
            <person name="Sun Q."/>
            <person name="Mori K."/>
        </authorList>
    </citation>
    <scope>NUCLEOTIDE SEQUENCE [LARGE SCALE GENOMIC DNA]</scope>
    <source>
        <strain evidence="9 10">NCAIM B.02610</strain>
    </source>
</reference>
<evidence type="ECO:0000256" key="1">
    <source>
        <dbReference type="ARBA" id="ARBA00004141"/>
    </source>
</evidence>
<dbReference type="NCBIfam" id="TIGR00912">
    <property type="entry name" value="2A0309"/>
    <property type="match status" value="1"/>
</dbReference>
<dbReference type="Pfam" id="PF03845">
    <property type="entry name" value="Spore_permease"/>
    <property type="match status" value="1"/>
</dbReference>
<dbReference type="RefSeq" id="WP_335962952.1">
    <property type="nucleotide sequence ID" value="NZ_JAXBLX010000038.1"/>
</dbReference>
<feature type="transmembrane region" description="Helical" evidence="8">
    <location>
        <begin position="187"/>
        <end position="207"/>
    </location>
</feature>
<gene>
    <name evidence="9" type="ORF">ACFFHM_20175</name>
</gene>
<evidence type="ECO:0000313" key="9">
    <source>
        <dbReference type="EMBL" id="MFC0472734.1"/>
    </source>
</evidence>
<dbReference type="Gene3D" id="1.20.1740.10">
    <property type="entry name" value="Amino acid/polyamine transporter I"/>
    <property type="match status" value="1"/>
</dbReference>
<evidence type="ECO:0000256" key="4">
    <source>
        <dbReference type="ARBA" id="ARBA00022544"/>
    </source>
</evidence>
<proteinExistence type="inferred from homology"/>
<keyword evidence="5 8" id="KW-0812">Transmembrane</keyword>
<dbReference type="InterPro" id="IPR004761">
    <property type="entry name" value="Spore_GerAB"/>
</dbReference>
<sequence length="364" mass="40668">MRQVETISSWQLSSLFLAFMTGSAIINIPTPMVEAASNGAWLSLLMANALGMVLLACVFYIDHQAPGHSFIDYSEKVLGKWITLCISIPLIILLILIITFIVIDIGGFFANALMRETPTYVFHTLILLVAAMTARSGIEPMARMFVWLLIIMIVLPLGVLALALPHYQVEHLLPVMPDGIKPVLLGSYRAFSFPYSELILFSLLLPFISKGDRKPLKKIMFLTLLVHGILMIIPIVLVTMAYGPIAGTVQYSIFNLSRLVNIRDAIERIESGIGLALIVGSYMKASIMLFILKEFLSNVLKLQDKQIITFPISFFILLLSLTIFDHQTEFVDAVFVTWPLFMITVVVLPFLFVTLVAFIKKKPT</sequence>
<dbReference type="PANTHER" id="PTHR34975:SF2">
    <property type="entry name" value="SPORE GERMINATION PROTEIN A2"/>
    <property type="match status" value="1"/>
</dbReference>
<comment type="caution">
    <text evidence="9">The sequence shown here is derived from an EMBL/GenBank/DDBJ whole genome shotgun (WGS) entry which is preliminary data.</text>
</comment>
<keyword evidence="7 8" id="KW-0472">Membrane</keyword>
<organism evidence="9 10">
    <name type="scientific">Halalkalibacter kiskunsagensis</name>
    <dbReference type="NCBI Taxonomy" id="1548599"/>
    <lineage>
        <taxon>Bacteria</taxon>
        <taxon>Bacillati</taxon>
        <taxon>Bacillota</taxon>
        <taxon>Bacilli</taxon>
        <taxon>Bacillales</taxon>
        <taxon>Bacillaceae</taxon>
        <taxon>Halalkalibacter</taxon>
    </lineage>
</organism>
<feature type="transmembrane region" description="Helical" evidence="8">
    <location>
        <begin position="336"/>
        <end position="359"/>
    </location>
</feature>
<dbReference type="PANTHER" id="PTHR34975">
    <property type="entry name" value="SPORE GERMINATION PROTEIN A2"/>
    <property type="match status" value="1"/>
</dbReference>
<name>A0ABV6KHG0_9BACI</name>
<evidence type="ECO:0000256" key="6">
    <source>
        <dbReference type="ARBA" id="ARBA00022989"/>
    </source>
</evidence>
<feature type="transmembrane region" description="Helical" evidence="8">
    <location>
        <begin position="145"/>
        <end position="167"/>
    </location>
</feature>
<evidence type="ECO:0000256" key="3">
    <source>
        <dbReference type="ARBA" id="ARBA00022448"/>
    </source>
</evidence>
<evidence type="ECO:0000256" key="2">
    <source>
        <dbReference type="ARBA" id="ARBA00007998"/>
    </source>
</evidence>
<keyword evidence="6 8" id="KW-1133">Transmembrane helix</keyword>
<dbReference type="Proteomes" id="UP001589838">
    <property type="component" value="Unassembled WGS sequence"/>
</dbReference>
<comment type="subcellular location">
    <subcellularLocation>
        <location evidence="1">Membrane</location>
        <topology evidence="1">Multi-pass membrane protein</topology>
    </subcellularLocation>
</comment>
<evidence type="ECO:0000256" key="8">
    <source>
        <dbReference type="SAM" id="Phobius"/>
    </source>
</evidence>
<feature type="transmembrane region" description="Helical" evidence="8">
    <location>
        <begin position="273"/>
        <end position="295"/>
    </location>
</feature>
<accession>A0ABV6KHG0</accession>
<keyword evidence="3" id="KW-0813">Transport</keyword>
<evidence type="ECO:0000313" key="10">
    <source>
        <dbReference type="Proteomes" id="UP001589838"/>
    </source>
</evidence>
<feature type="transmembrane region" description="Helical" evidence="8">
    <location>
        <begin position="120"/>
        <end position="138"/>
    </location>
</feature>
<keyword evidence="10" id="KW-1185">Reference proteome</keyword>
<feature type="transmembrane region" description="Helical" evidence="8">
    <location>
        <begin position="40"/>
        <end position="61"/>
    </location>
</feature>
<feature type="transmembrane region" description="Helical" evidence="8">
    <location>
        <begin position="219"/>
        <end position="242"/>
    </location>
</feature>
<feature type="transmembrane region" description="Helical" evidence="8">
    <location>
        <begin position="81"/>
        <end position="114"/>
    </location>
</feature>
<comment type="similarity">
    <text evidence="2">Belongs to the amino acid-polyamine-organocation (APC) superfamily. Spore germination protein (SGP) (TC 2.A.3.9) family.</text>
</comment>
<evidence type="ECO:0000256" key="7">
    <source>
        <dbReference type="ARBA" id="ARBA00023136"/>
    </source>
</evidence>
<dbReference type="EMBL" id="JBHLUX010000086">
    <property type="protein sequence ID" value="MFC0472734.1"/>
    <property type="molecule type" value="Genomic_DNA"/>
</dbReference>
<evidence type="ECO:0000256" key="5">
    <source>
        <dbReference type="ARBA" id="ARBA00022692"/>
    </source>
</evidence>
<protein>
    <submittedName>
        <fullName evidence="9">Endospore germination permease</fullName>
    </submittedName>
</protein>